<keyword evidence="2" id="KW-1185">Reference proteome</keyword>
<organism evidence="1 2">
    <name type="scientific">Palleniella muris</name>
    <dbReference type="NCBI Taxonomy" id="3038145"/>
    <lineage>
        <taxon>Bacteria</taxon>
        <taxon>Pseudomonadati</taxon>
        <taxon>Bacteroidota</taxon>
        <taxon>Bacteroidia</taxon>
        <taxon>Bacteroidales</taxon>
        <taxon>Prevotellaceae</taxon>
        <taxon>Palleniella</taxon>
    </lineage>
</organism>
<evidence type="ECO:0000313" key="1">
    <source>
        <dbReference type="EMBL" id="TGX83492.1"/>
    </source>
</evidence>
<protein>
    <submittedName>
        <fullName evidence="1">DUF58 domain-containing protein</fullName>
    </submittedName>
</protein>
<name>A0AC61QSV3_9BACT</name>
<sequence length="289" mass="33416">MNTNEILSRVRKIEIKTRGLSSNIFAGQYHSAFKGRGMAFSEVREYQFGDDIRDIDWNVTARFHRPYVKVFEEERELTVMLMIDVSGSLSFGSQNQSKSEMVTEIAATLAFSAIQNNDKIGVVFFSDHVEKYIPPKKGRKHILYIIRTLLDFTPESNRTDIAGAIETLTRMQKRRCTAFLLSDFYQQKSFKKELQVCNRKHDVVAIQVYDHRDNELPDVGLMRVRDAETGYEQYLDTSSKAVRTAYKAKWLERQAKIKETFSHSGVDSVSVSTADDYVRSLMMLFKRRS</sequence>
<comment type="caution">
    <text evidence="1">The sequence shown here is derived from an EMBL/GenBank/DDBJ whole genome shotgun (WGS) entry which is preliminary data.</text>
</comment>
<dbReference type="EMBL" id="SRZC01000003">
    <property type="protein sequence ID" value="TGX83492.1"/>
    <property type="molecule type" value="Genomic_DNA"/>
</dbReference>
<accession>A0AC61QSV3</accession>
<gene>
    <name evidence="1" type="ORF">E5358_02260</name>
</gene>
<proteinExistence type="predicted"/>
<dbReference type="Proteomes" id="UP000308886">
    <property type="component" value="Unassembled WGS sequence"/>
</dbReference>
<evidence type="ECO:0000313" key="2">
    <source>
        <dbReference type="Proteomes" id="UP000308886"/>
    </source>
</evidence>
<reference evidence="1" key="1">
    <citation type="submission" date="2019-04" db="EMBL/GenBank/DDBJ databases">
        <title>Microbes associate with the intestines of laboratory mice.</title>
        <authorList>
            <person name="Navarre W."/>
            <person name="Wong E."/>
            <person name="Huang K."/>
            <person name="Tropini C."/>
            <person name="Ng K."/>
            <person name="Yu B."/>
        </authorList>
    </citation>
    <scope>NUCLEOTIDE SEQUENCE</scope>
    <source>
        <strain evidence="1">NM73_A23</strain>
    </source>
</reference>